<dbReference type="Pfam" id="PF02578">
    <property type="entry name" value="Cu-oxidase_4"/>
    <property type="match status" value="1"/>
</dbReference>
<evidence type="ECO:0000256" key="5">
    <source>
        <dbReference type="ARBA" id="ARBA00022801"/>
    </source>
</evidence>
<evidence type="ECO:0000256" key="8">
    <source>
        <dbReference type="ARBA" id="ARBA00048968"/>
    </source>
</evidence>
<keyword evidence="5" id="KW-0378">Hydrolase</keyword>
<protein>
    <recommendedName>
        <fullName evidence="10">Purine nucleoside phosphorylase</fullName>
    </recommendedName>
</protein>
<dbReference type="GO" id="GO:0016787">
    <property type="term" value="F:hydrolase activity"/>
    <property type="evidence" value="ECO:0007669"/>
    <property type="project" value="UniProtKB-KW"/>
</dbReference>
<evidence type="ECO:0000256" key="3">
    <source>
        <dbReference type="ARBA" id="ARBA00022679"/>
    </source>
</evidence>
<accession>A0A0R2SI69</accession>
<evidence type="ECO:0000313" key="12">
    <source>
        <dbReference type="Proteomes" id="UP000051934"/>
    </source>
</evidence>
<dbReference type="GO" id="GO:0005507">
    <property type="term" value="F:copper ion binding"/>
    <property type="evidence" value="ECO:0007669"/>
    <property type="project" value="TreeGrafter"/>
</dbReference>
<sequence length="287" mass="31102">MPTVELIESPWNDDGQVFAGVTLRGVSAGKSGFTGFNFADHVGDNVERVAQHRTLIANQVLNNLKSAPKTLSQIQKEAQSVDLQRRRGTAEHGLSWHWLNQVHGTAVHEIDRIPQVSVGECPEADAVVTRIPRQVCCILTADCLPVFFYNPTTSQVALAHAGWRGLAEGVLEATVRAMGGEASAIQVWFGPAIGPCHFEVGAEVRNQFSAASESAESLTAIHAAFTPSKNAGKFMADIYALAVIRLKTLGIRAISGAGLCTFCEPERFYSFRREAESGRLLSLIFIK</sequence>
<dbReference type="AlphaFoldDB" id="A0A0R2SI69"/>
<evidence type="ECO:0000256" key="1">
    <source>
        <dbReference type="ARBA" id="ARBA00000553"/>
    </source>
</evidence>
<proteinExistence type="inferred from homology"/>
<dbReference type="GO" id="GO:0017061">
    <property type="term" value="F:S-methyl-5-thioadenosine phosphorylase activity"/>
    <property type="evidence" value="ECO:0007669"/>
    <property type="project" value="UniProtKB-EC"/>
</dbReference>
<dbReference type="InterPro" id="IPR011324">
    <property type="entry name" value="Cytotoxic_necrot_fac-like_cat"/>
</dbReference>
<dbReference type="InterPro" id="IPR003730">
    <property type="entry name" value="Cu_polyphenol_OxRdtase"/>
</dbReference>
<evidence type="ECO:0000256" key="9">
    <source>
        <dbReference type="ARBA" id="ARBA00049893"/>
    </source>
</evidence>
<dbReference type="CDD" id="cd16833">
    <property type="entry name" value="YfiH"/>
    <property type="match status" value="1"/>
</dbReference>
<dbReference type="NCBIfam" id="TIGR00726">
    <property type="entry name" value="peptidoglycan editing factor PgeF"/>
    <property type="match status" value="1"/>
</dbReference>
<keyword evidence="3" id="KW-0808">Transferase</keyword>
<dbReference type="PANTHER" id="PTHR30616">
    <property type="entry name" value="UNCHARACTERIZED PROTEIN YFIH"/>
    <property type="match status" value="1"/>
</dbReference>
<comment type="caution">
    <text evidence="11">The sequence shown here is derived from an EMBL/GenBank/DDBJ whole genome shotgun (WGS) entry which is preliminary data.</text>
</comment>
<comment type="catalytic activity">
    <reaction evidence="7">
        <text>adenosine + H2O + H(+) = inosine + NH4(+)</text>
        <dbReference type="Rhea" id="RHEA:24408"/>
        <dbReference type="ChEBI" id="CHEBI:15377"/>
        <dbReference type="ChEBI" id="CHEBI:15378"/>
        <dbReference type="ChEBI" id="CHEBI:16335"/>
        <dbReference type="ChEBI" id="CHEBI:17596"/>
        <dbReference type="ChEBI" id="CHEBI:28938"/>
        <dbReference type="EC" id="3.5.4.4"/>
    </reaction>
    <physiologicalReaction direction="left-to-right" evidence="7">
        <dbReference type="Rhea" id="RHEA:24409"/>
    </physiologicalReaction>
</comment>
<keyword evidence="6" id="KW-0862">Zinc</keyword>
<evidence type="ECO:0000256" key="7">
    <source>
        <dbReference type="ARBA" id="ARBA00047989"/>
    </source>
</evidence>
<dbReference type="SUPFAM" id="SSF64438">
    <property type="entry name" value="CNF1/YfiH-like putative cysteine hydrolases"/>
    <property type="match status" value="1"/>
</dbReference>
<comment type="catalytic activity">
    <reaction evidence="8">
        <text>adenosine + phosphate = alpha-D-ribose 1-phosphate + adenine</text>
        <dbReference type="Rhea" id="RHEA:27642"/>
        <dbReference type="ChEBI" id="CHEBI:16335"/>
        <dbReference type="ChEBI" id="CHEBI:16708"/>
        <dbReference type="ChEBI" id="CHEBI:43474"/>
        <dbReference type="ChEBI" id="CHEBI:57720"/>
        <dbReference type="EC" id="2.4.2.1"/>
    </reaction>
    <physiologicalReaction direction="left-to-right" evidence="8">
        <dbReference type="Rhea" id="RHEA:27643"/>
    </physiologicalReaction>
</comment>
<dbReference type="EMBL" id="LIBB01000047">
    <property type="protein sequence ID" value="KRO72768.1"/>
    <property type="molecule type" value="Genomic_DNA"/>
</dbReference>
<name>A0A0R2SI69_9GAMM</name>
<dbReference type="Proteomes" id="UP000051934">
    <property type="component" value="Unassembled WGS sequence"/>
</dbReference>
<evidence type="ECO:0000313" key="11">
    <source>
        <dbReference type="EMBL" id="KRO72768.1"/>
    </source>
</evidence>
<dbReference type="Gene3D" id="3.60.140.10">
    <property type="entry name" value="CNF1/YfiH-like putative cysteine hydrolases"/>
    <property type="match status" value="1"/>
</dbReference>
<organism evidence="11 12">
    <name type="scientific">OM182 bacterium BACL3 MAG-120507-bin80</name>
    <dbReference type="NCBI Taxonomy" id="1655577"/>
    <lineage>
        <taxon>Bacteria</taxon>
        <taxon>Pseudomonadati</taxon>
        <taxon>Pseudomonadota</taxon>
        <taxon>Gammaproteobacteria</taxon>
        <taxon>OMG group</taxon>
        <taxon>OM182 clade</taxon>
    </lineage>
</organism>
<keyword evidence="4" id="KW-0479">Metal-binding</keyword>
<gene>
    <name evidence="11" type="ORF">ABR69_01650</name>
</gene>
<evidence type="ECO:0000256" key="10">
    <source>
        <dbReference type="RuleBase" id="RU361274"/>
    </source>
</evidence>
<reference evidence="11 12" key="1">
    <citation type="submission" date="2015-10" db="EMBL/GenBank/DDBJ databases">
        <title>Metagenome-Assembled Genomes uncover a global brackish microbiome.</title>
        <authorList>
            <person name="Hugerth L.W."/>
            <person name="Larsson J."/>
            <person name="Alneberg J."/>
            <person name="Lindh M.V."/>
            <person name="Legrand C."/>
            <person name="Pinhassi J."/>
            <person name="Andersson A.F."/>
        </authorList>
    </citation>
    <scope>NUCLEOTIDE SEQUENCE [LARGE SCALE GENOMIC DNA]</scope>
    <source>
        <strain evidence="11">BACL4 MAG-120507-bin80</strain>
    </source>
</reference>
<dbReference type="PANTHER" id="PTHR30616:SF2">
    <property type="entry name" value="PURINE NUCLEOSIDE PHOSPHORYLASE LACC1"/>
    <property type="match status" value="1"/>
</dbReference>
<evidence type="ECO:0000256" key="2">
    <source>
        <dbReference type="ARBA" id="ARBA00007353"/>
    </source>
</evidence>
<dbReference type="InterPro" id="IPR038371">
    <property type="entry name" value="Cu_polyphenol_OxRdtase_sf"/>
</dbReference>
<evidence type="ECO:0000256" key="4">
    <source>
        <dbReference type="ARBA" id="ARBA00022723"/>
    </source>
</evidence>
<comment type="catalytic activity">
    <reaction evidence="9">
        <text>S-methyl-5'-thioadenosine + phosphate = 5-(methylsulfanyl)-alpha-D-ribose 1-phosphate + adenine</text>
        <dbReference type="Rhea" id="RHEA:11852"/>
        <dbReference type="ChEBI" id="CHEBI:16708"/>
        <dbReference type="ChEBI" id="CHEBI:17509"/>
        <dbReference type="ChEBI" id="CHEBI:43474"/>
        <dbReference type="ChEBI" id="CHEBI:58533"/>
        <dbReference type="EC" id="2.4.2.28"/>
    </reaction>
    <physiologicalReaction direction="left-to-right" evidence="9">
        <dbReference type="Rhea" id="RHEA:11853"/>
    </physiologicalReaction>
</comment>
<comment type="similarity">
    <text evidence="2 10">Belongs to the purine nucleoside phosphorylase YfiH/LACC1 family.</text>
</comment>
<comment type="catalytic activity">
    <reaction evidence="1">
        <text>inosine + phosphate = alpha-D-ribose 1-phosphate + hypoxanthine</text>
        <dbReference type="Rhea" id="RHEA:27646"/>
        <dbReference type="ChEBI" id="CHEBI:17368"/>
        <dbReference type="ChEBI" id="CHEBI:17596"/>
        <dbReference type="ChEBI" id="CHEBI:43474"/>
        <dbReference type="ChEBI" id="CHEBI:57720"/>
        <dbReference type="EC" id="2.4.2.1"/>
    </reaction>
    <physiologicalReaction direction="left-to-right" evidence="1">
        <dbReference type="Rhea" id="RHEA:27647"/>
    </physiologicalReaction>
</comment>
<evidence type="ECO:0000256" key="6">
    <source>
        <dbReference type="ARBA" id="ARBA00022833"/>
    </source>
</evidence>